<dbReference type="EMBL" id="BART01024681">
    <property type="protein sequence ID" value="GAG91831.1"/>
    <property type="molecule type" value="Genomic_DNA"/>
</dbReference>
<sequence length="141" mass="16024">MEAEMSGAIISGWKAANSITCALVEGDISRAGVHDYLDWWRDEVIKKYDYQDIIKNVVMPYCLTSDDMDFLFSKITRTLTGILDPYETPKIVAEAMAEIIPIVSQERPDIFKKLQKMQVTPLEAVFRDCIRAGFPTTMFSC</sequence>
<comment type="caution">
    <text evidence="1">The sequence shown here is derived from an EMBL/GenBank/DDBJ whole genome shotgun (WGS) entry which is preliminary data.</text>
</comment>
<reference evidence="1" key="1">
    <citation type="journal article" date="2014" name="Front. Microbiol.">
        <title>High frequency of phylogenetically diverse reductive dehalogenase-homologous genes in deep subseafloor sedimentary metagenomes.</title>
        <authorList>
            <person name="Kawai M."/>
            <person name="Futagami T."/>
            <person name="Toyoda A."/>
            <person name="Takaki Y."/>
            <person name="Nishi S."/>
            <person name="Hori S."/>
            <person name="Arai W."/>
            <person name="Tsubouchi T."/>
            <person name="Morono Y."/>
            <person name="Uchiyama I."/>
            <person name="Ito T."/>
            <person name="Fujiyama A."/>
            <person name="Inagaki F."/>
            <person name="Takami H."/>
        </authorList>
    </citation>
    <scope>NUCLEOTIDE SEQUENCE</scope>
    <source>
        <strain evidence="1">Expedition CK06-06</strain>
    </source>
</reference>
<accession>X1D5S7</accession>
<protein>
    <submittedName>
        <fullName evidence="1">Uncharacterized protein</fullName>
    </submittedName>
</protein>
<evidence type="ECO:0000313" key="1">
    <source>
        <dbReference type="EMBL" id="GAG91831.1"/>
    </source>
</evidence>
<dbReference type="AlphaFoldDB" id="X1D5S7"/>
<organism evidence="1">
    <name type="scientific">marine sediment metagenome</name>
    <dbReference type="NCBI Taxonomy" id="412755"/>
    <lineage>
        <taxon>unclassified sequences</taxon>
        <taxon>metagenomes</taxon>
        <taxon>ecological metagenomes</taxon>
    </lineage>
</organism>
<name>X1D5S7_9ZZZZ</name>
<dbReference type="Gene3D" id="3.50.50.60">
    <property type="entry name" value="FAD/NAD(P)-binding domain"/>
    <property type="match status" value="1"/>
</dbReference>
<gene>
    <name evidence="1" type="ORF">S01H4_44501</name>
</gene>
<proteinExistence type="predicted"/>
<dbReference type="InterPro" id="IPR036188">
    <property type="entry name" value="FAD/NAD-bd_sf"/>
</dbReference>